<evidence type="ECO:0000259" key="2">
    <source>
        <dbReference type="PROSITE" id="PS50240"/>
    </source>
</evidence>
<dbReference type="Gene3D" id="2.40.10.10">
    <property type="entry name" value="Trypsin-like serine proteases"/>
    <property type="match status" value="1"/>
</dbReference>
<organism evidence="3 4">
    <name type="scientific">Araneus ventricosus</name>
    <name type="common">Orbweaver spider</name>
    <name type="synonym">Epeira ventricosa</name>
    <dbReference type="NCBI Taxonomy" id="182803"/>
    <lineage>
        <taxon>Eukaryota</taxon>
        <taxon>Metazoa</taxon>
        <taxon>Ecdysozoa</taxon>
        <taxon>Arthropoda</taxon>
        <taxon>Chelicerata</taxon>
        <taxon>Arachnida</taxon>
        <taxon>Araneae</taxon>
        <taxon>Araneomorphae</taxon>
        <taxon>Entelegynae</taxon>
        <taxon>Araneoidea</taxon>
        <taxon>Araneidae</taxon>
        <taxon>Araneus</taxon>
    </lineage>
</organism>
<keyword evidence="4" id="KW-1185">Reference proteome</keyword>
<keyword evidence="1" id="KW-1015">Disulfide bond</keyword>
<dbReference type="GO" id="GO:0004252">
    <property type="term" value="F:serine-type endopeptidase activity"/>
    <property type="evidence" value="ECO:0007669"/>
    <property type="project" value="InterPro"/>
</dbReference>
<dbReference type="GO" id="GO:0006508">
    <property type="term" value="P:proteolysis"/>
    <property type="evidence" value="ECO:0007669"/>
    <property type="project" value="InterPro"/>
</dbReference>
<dbReference type="Proteomes" id="UP000499080">
    <property type="component" value="Unassembled WGS sequence"/>
</dbReference>
<dbReference type="PANTHER" id="PTHR24252">
    <property type="entry name" value="ACROSIN-RELATED"/>
    <property type="match status" value="1"/>
</dbReference>
<dbReference type="SUPFAM" id="SSF50494">
    <property type="entry name" value="Trypsin-like serine proteases"/>
    <property type="match status" value="1"/>
</dbReference>
<dbReference type="Pfam" id="PF00089">
    <property type="entry name" value="Trypsin"/>
    <property type="match status" value="1"/>
</dbReference>
<protein>
    <recommendedName>
        <fullName evidence="2">Peptidase S1 domain-containing protein</fullName>
    </recommendedName>
</protein>
<evidence type="ECO:0000256" key="1">
    <source>
        <dbReference type="ARBA" id="ARBA00023157"/>
    </source>
</evidence>
<proteinExistence type="predicted"/>
<dbReference type="SMART" id="SM00020">
    <property type="entry name" value="Tryp_SPc"/>
    <property type="match status" value="1"/>
</dbReference>
<reference evidence="3 4" key="1">
    <citation type="journal article" date="2019" name="Sci. Rep.">
        <title>Orb-weaving spider Araneus ventricosus genome elucidates the spidroin gene catalogue.</title>
        <authorList>
            <person name="Kono N."/>
            <person name="Nakamura H."/>
            <person name="Ohtoshi R."/>
            <person name="Moran D.A.P."/>
            <person name="Shinohara A."/>
            <person name="Yoshida Y."/>
            <person name="Fujiwara M."/>
            <person name="Mori M."/>
            <person name="Tomita M."/>
            <person name="Arakawa K."/>
        </authorList>
    </citation>
    <scope>NUCLEOTIDE SEQUENCE [LARGE SCALE GENOMIC DNA]</scope>
</reference>
<dbReference type="EMBL" id="BGPR01087489">
    <property type="protein sequence ID" value="GBM07340.1"/>
    <property type="molecule type" value="Genomic_DNA"/>
</dbReference>
<dbReference type="InterPro" id="IPR001254">
    <property type="entry name" value="Trypsin_dom"/>
</dbReference>
<dbReference type="PANTHER" id="PTHR24252:SF7">
    <property type="entry name" value="HYALIN"/>
    <property type="match status" value="1"/>
</dbReference>
<gene>
    <name evidence="3" type="ORF">AVEN_231939_1</name>
</gene>
<accession>A0A4Y2CSF4</accession>
<comment type="caution">
    <text evidence="3">The sequence shown here is derived from an EMBL/GenBank/DDBJ whole genome shotgun (WGS) entry which is preliminary data.</text>
</comment>
<name>A0A4Y2CSF4_ARAVE</name>
<dbReference type="PROSITE" id="PS50240">
    <property type="entry name" value="TRYPSIN_DOM"/>
    <property type="match status" value="1"/>
</dbReference>
<feature type="domain" description="Peptidase S1" evidence="2">
    <location>
        <begin position="1"/>
        <end position="153"/>
    </location>
</feature>
<evidence type="ECO:0000313" key="4">
    <source>
        <dbReference type="Proteomes" id="UP000499080"/>
    </source>
</evidence>
<evidence type="ECO:0000313" key="3">
    <source>
        <dbReference type="EMBL" id="GBM07340.1"/>
    </source>
</evidence>
<sequence length="153" mass="17074">MLRQPQCRGRRVGRNCYINPNTIKVGLLVQQQRTPSETLAVSRIMGHPMYSFSMQMQDVALLKLARPVRCNERTMPVCLPPKDFHRIGTSLITAGYGHNTPEGMVGPQMLREGVVRELDPRRCARQNQPSNIVKSITCAAGMESGQSSCYVSN</sequence>
<dbReference type="OrthoDB" id="6339452at2759"/>
<dbReference type="InterPro" id="IPR043504">
    <property type="entry name" value="Peptidase_S1_PA_chymotrypsin"/>
</dbReference>
<dbReference type="AlphaFoldDB" id="A0A4Y2CSF4"/>
<dbReference type="InterPro" id="IPR009003">
    <property type="entry name" value="Peptidase_S1_PA"/>
</dbReference>